<dbReference type="Proteomes" id="UP001433268">
    <property type="component" value="Unassembled WGS sequence"/>
</dbReference>
<gene>
    <name evidence="1" type="ORF">PG997_007145</name>
</gene>
<evidence type="ECO:0000313" key="1">
    <source>
        <dbReference type="EMBL" id="KAK8085874.1"/>
    </source>
</evidence>
<organism evidence="1 2">
    <name type="scientific">Apiospora hydei</name>
    <dbReference type="NCBI Taxonomy" id="1337664"/>
    <lineage>
        <taxon>Eukaryota</taxon>
        <taxon>Fungi</taxon>
        <taxon>Dikarya</taxon>
        <taxon>Ascomycota</taxon>
        <taxon>Pezizomycotina</taxon>
        <taxon>Sordariomycetes</taxon>
        <taxon>Xylariomycetidae</taxon>
        <taxon>Amphisphaeriales</taxon>
        <taxon>Apiosporaceae</taxon>
        <taxon>Apiospora</taxon>
    </lineage>
</organism>
<sequence length="159" mass="17822">MYSSNLDEKTRIKELVVAQAPFGATSATVVNGWHVSPSDPNLHCTVDYTILDGLDISRKHVIDEPLPEPDSNWGAPTERANSKNFDWEAFVRSKPYGIMALSIMSRPLWAYREHPGLLGEENVWISLPVSRCTPKLMAVIAGRKTIRTETLSRARRNSC</sequence>
<name>A0ABR1WQR7_9PEZI</name>
<dbReference type="GeneID" id="92044520"/>
<dbReference type="RefSeq" id="XP_066670383.1">
    <property type="nucleotide sequence ID" value="XM_066811460.1"/>
</dbReference>
<dbReference type="EMBL" id="JAQQWN010000005">
    <property type="protein sequence ID" value="KAK8085874.1"/>
    <property type="molecule type" value="Genomic_DNA"/>
</dbReference>
<reference evidence="1 2" key="1">
    <citation type="submission" date="2023-01" db="EMBL/GenBank/DDBJ databases">
        <title>Analysis of 21 Apiospora genomes using comparative genomics revels a genus with tremendous synthesis potential of carbohydrate active enzymes and secondary metabolites.</title>
        <authorList>
            <person name="Sorensen T."/>
        </authorList>
    </citation>
    <scope>NUCLEOTIDE SEQUENCE [LARGE SCALE GENOMIC DNA]</scope>
    <source>
        <strain evidence="1 2">CBS 114990</strain>
    </source>
</reference>
<protein>
    <submittedName>
        <fullName evidence="1">Uncharacterized protein</fullName>
    </submittedName>
</protein>
<proteinExistence type="predicted"/>
<accession>A0ABR1WQR7</accession>
<comment type="caution">
    <text evidence="1">The sequence shown here is derived from an EMBL/GenBank/DDBJ whole genome shotgun (WGS) entry which is preliminary data.</text>
</comment>
<keyword evidence="2" id="KW-1185">Reference proteome</keyword>
<evidence type="ECO:0000313" key="2">
    <source>
        <dbReference type="Proteomes" id="UP001433268"/>
    </source>
</evidence>